<protein>
    <submittedName>
        <fullName evidence="1">Uncharacterized protein</fullName>
    </submittedName>
</protein>
<organism evidence="1 2">
    <name type="scientific">Pleurodeles waltl</name>
    <name type="common">Iberian ribbed newt</name>
    <dbReference type="NCBI Taxonomy" id="8319"/>
    <lineage>
        <taxon>Eukaryota</taxon>
        <taxon>Metazoa</taxon>
        <taxon>Chordata</taxon>
        <taxon>Craniata</taxon>
        <taxon>Vertebrata</taxon>
        <taxon>Euteleostomi</taxon>
        <taxon>Amphibia</taxon>
        <taxon>Batrachia</taxon>
        <taxon>Caudata</taxon>
        <taxon>Salamandroidea</taxon>
        <taxon>Salamandridae</taxon>
        <taxon>Pleurodelinae</taxon>
        <taxon>Pleurodeles</taxon>
    </lineage>
</organism>
<accession>A0AAV7TW60</accession>
<reference evidence="1" key="1">
    <citation type="journal article" date="2022" name="bioRxiv">
        <title>Sequencing and chromosome-scale assembly of the giantPleurodeles waltlgenome.</title>
        <authorList>
            <person name="Brown T."/>
            <person name="Elewa A."/>
            <person name="Iarovenko S."/>
            <person name="Subramanian E."/>
            <person name="Araus A.J."/>
            <person name="Petzold A."/>
            <person name="Susuki M."/>
            <person name="Suzuki K.-i.T."/>
            <person name="Hayashi T."/>
            <person name="Toyoda A."/>
            <person name="Oliveira C."/>
            <person name="Osipova E."/>
            <person name="Leigh N.D."/>
            <person name="Simon A."/>
            <person name="Yun M.H."/>
        </authorList>
    </citation>
    <scope>NUCLEOTIDE SEQUENCE</scope>
    <source>
        <strain evidence="1">20211129_DDA</strain>
        <tissue evidence="1">Liver</tissue>
    </source>
</reference>
<evidence type="ECO:0000313" key="1">
    <source>
        <dbReference type="EMBL" id="KAJ1180703.1"/>
    </source>
</evidence>
<sequence length="90" mass="10250">MLYLDGGSLPGGCADPQRFSASRRERGFHSFLAAFVSHWLSSRYVRRNNVTSQAGIRENKVSSRLPRIVSERFSPCRSPRTFRDPVSRGY</sequence>
<evidence type="ECO:0000313" key="2">
    <source>
        <dbReference type="Proteomes" id="UP001066276"/>
    </source>
</evidence>
<dbReference type="AlphaFoldDB" id="A0AAV7TW60"/>
<comment type="caution">
    <text evidence="1">The sequence shown here is derived from an EMBL/GenBank/DDBJ whole genome shotgun (WGS) entry which is preliminary data.</text>
</comment>
<proteinExistence type="predicted"/>
<gene>
    <name evidence="1" type="ORF">NDU88_005920</name>
</gene>
<keyword evidence="2" id="KW-1185">Reference proteome</keyword>
<name>A0AAV7TW60_PLEWA</name>
<dbReference type="Proteomes" id="UP001066276">
    <property type="component" value="Chromosome 3_2"/>
</dbReference>
<dbReference type="EMBL" id="JANPWB010000006">
    <property type="protein sequence ID" value="KAJ1180703.1"/>
    <property type="molecule type" value="Genomic_DNA"/>
</dbReference>